<dbReference type="PANTHER" id="PTHR11804:SF45">
    <property type="entry name" value="SIMILAR TO OLIGOENDOPEPTIDASE"/>
    <property type="match status" value="1"/>
</dbReference>
<dbReference type="NCBIfam" id="TIGR00181">
    <property type="entry name" value="pepF"/>
    <property type="match status" value="1"/>
</dbReference>
<protein>
    <recommendedName>
        <fullName evidence="6">Oligopeptidase F</fullName>
        <ecNumber evidence="6">3.4.24.-</ecNumber>
    </recommendedName>
</protein>
<dbReference type="InterPro" id="IPR034009">
    <property type="entry name" value="M3B_PepF_4"/>
</dbReference>
<evidence type="ECO:0000256" key="5">
    <source>
        <dbReference type="ARBA" id="ARBA00023049"/>
    </source>
</evidence>
<evidence type="ECO:0000256" key="4">
    <source>
        <dbReference type="ARBA" id="ARBA00022833"/>
    </source>
</evidence>
<feature type="domain" description="Oligopeptidase F N-terminal" evidence="8">
    <location>
        <begin position="118"/>
        <end position="187"/>
    </location>
</feature>
<evidence type="ECO:0000256" key="3">
    <source>
        <dbReference type="ARBA" id="ARBA00022801"/>
    </source>
</evidence>
<comment type="cofactor">
    <cofactor evidence="6">
        <name>Zn(2+)</name>
        <dbReference type="ChEBI" id="CHEBI:29105"/>
    </cofactor>
    <text evidence="6">Binds 1 zinc ion.</text>
</comment>
<evidence type="ECO:0000313" key="10">
    <source>
        <dbReference type="Proteomes" id="UP001595988"/>
    </source>
</evidence>
<dbReference type="Gene3D" id="1.10.1370.20">
    <property type="entry name" value="Oligoendopeptidase f, C-terminal domain"/>
    <property type="match status" value="1"/>
</dbReference>
<gene>
    <name evidence="9" type="primary">pepF</name>
    <name evidence="9" type="ORF">ACFO3P_22590</name>
</gene>
<comment type="caution">
    <text evidence="9">The sequence shown here is derived from an EMBL/GenBank/DDBJ whole genome shotgun (WGS) entry which is preliminary data.</text>
</comment>
<proteinExistence type="inferred from homology"/>
<dbReference type="Proteomes" id="UP001595988">
    <property type="component" value="Unassembled WGS sequence"/>
</dbReference>
<keyword evidence="4 6" id="KW-0862">Zinc</keyword>
<evidence type="ECO:0000259" key="8">
    <source>
        <dbReference type="Pfam" id="PF08439"/>
    </source>
</evidence>
<dbReference type="InterPro" id="IPR001567">
    <property type="entry name" value="Pept_M3A_M3B_dom"/>
</dbReference>
<dbReference type="InterPro" id="IPR004438">
    <property type="entry name" value="Peptidase_M3B"/>
</dbReference>
<dbReference type="SUPFAM" id="SSF55486">
    <property type="entry name" value="Metalloproteases ('zincins'), catalytic domain"/>
    <property type="match status" value="1"/>
</dbReference>
<keyword evidence="5 6" id="KW-0482">Metalloprotease</keyword>
<evidence type="ECO:0000259" key="7">
    <source>
        <dbReference type="Pfam" id="PF01432"/>
    </source>
</evidence>
<dbReference type="EC" id="3.4.24.-" evidence="6"/>
<keyword evidence="3 6" id="KW-0378">Hydrolase</keyword>
<keyword evidence="10" id="KW-1185">Reference proteome</keyword>
<dbReference type="InterPro" id="IPR042088">
    <property type="entry name" value="OligoPept_F_C"/>
</dbReference>
<dbReference type="InterPro" id="IPR013647">
    <property type="entry name" value="OligopepF_N_dom"/>
</dbReference>
<dbReference type="InterPro" id="IPR045090">
    <property type="entry name" value="Pept_M3A_M3B"/>
</dbReference>
<evidence type="ECO:0000256" key="2">
    <source>
        <dbReference type="ARBA" id="ARBA00022723"/>
    </source>
</evidence>
<dbReference type="CDD" id="cd09609">
    <property type="entry name" value="M3B_PepF"/>
    <property type="match status" value="1"/>
</dbReference>
<dbReference type="Gene3D" id="1.20.140.70">
    <property type="entry name" value="Oligopeptidase f, N-terminal domain"/>
    <property type="match status" value="1"/>
</dbReference>
<dbReference type="RefSeq" id="WP_042534608.1">
    <property type="nucleotide sequence ID" value="NZ_JBHSFT010000050.1"/>
</dbReference>
<dbReference type="EMBL" id="JBHSFT010000050">
    <property type="protein sequence ID" value="MFC4664969.1"/>
    <property type="molecule type" value="Genomic_DNA"/>
</dbReference>
<dbReference type="Gene3D" id="1.10.287.830">
    <property type="entry name" value="putative peptidase helix hairpin domain like"/>
    <property type="match status" value="1"/>
</dbReference>
<evidence type="ECO:0000313" key="9">
    <source>
        <dbReference type="EMBL" id="MFC4664969.1"/>
    </source>
</evidence>
<dbReference type="PANTHER" id="PTHR11804">
    <property type="entry name" value="PROTEASE M3 THIMET OLIGOPEPTIDASE-RELATED"/>
    <property type="match status" value="1"/>
</dbReference>
<accession>A0ABV9K4H8</accession>
<dbReference type="Pfam" id="PF08439">
    <property type="entry name" value="Peptidase_M3_N"/>
    <property type="match status" value="1"/>
</dbReference>
<comment type="function">
    <text evidence="6">Has oligopeptidase activity and degrades a variety of small bioactive peptides.</text>
</comment>
<name>A0ABV9K4H8_9BACI</name>
<keyword evidence="1 6" id="KW-0645">Protease</keyword>
<evidence type="ECO:0000256" key="6">
    <source>
        <dbReference type="RuleBase" id="RU368091"/>
    </source>
</evidence>
<organism evidence="9 10">
    <name type="scientific">Oceanobacillus aidingensis</name>
    <dbReference type="NCBI Taxonomy" id="645964"/>
    <lineage>
        <taxon>Bacteria</taxon>
        <taxon>Bacillati</taxon>
        <taxon>Bacillota</taxon>
        <taxon>Bacilli</taxon>
        <taxon>Bacillales</taxon>
        <taxon>Bacillaceae</taxon>
        <taxon>Oceanobacillus</taxon>
    </lineage>
</organism>
<feature type="domain" description="Peptidase M3A/M3B catalytic" evidence="7">
    <location>
        <begin position="209"/>
        <end position="589"/>
    </location>
</feature>
<reference evidence="10" key="1">
    <citation type="journal article" date="2019" name="Int. J. Syst. Evol. Microbiol.">
        <title>The Global Catalogue of Microorganisms (GCM) 10K type strain sequencing project: providing services to taxonomists for standard genome sequencing and annotation.</title>
        <authorList>
            <consortium name="The Broad Institute Genomics Platform"/>
            <consortium name="The Broad Institute Genome Sequencing Center for Infectious Disease"/>
            <person name="Wu L."/>
            <person name="Ma J."/>
        </authorList>
    </citation>
    <scope>NUCLEOTIDE SEQUENCE [LARGE SCALE GENOMIC DNA]</scope>
    <source>
        <strain evidence="10">CCUG 37257</strain>
    </source>
</reference>
<keyword evidence="2 6" id="KW-0479">Metal-binding</keyword>
<evidence type="ECO:0000256" key="1">
    <source>
        <dbReference type="ARBA" id="ARBA00022670"/>
    </source>
</evidence>
<comment type="similarity">
    <text evidence="6">Belongs to the peptidase M3B family.</text>
</comment>
<dbReference type="Pfam" id="PF01432">
    <property type="entry name" value="Peptidase_M3"/>
    <property type="match status" value="1"/>
</dbReference>
<sequence length="606" mass="68828">MTMIEESRRYRKDVPVEQTWDLTDLFPDKKSWEKALKDIVEEADQITTFKGKLSENANTLLQAINSVEAYQQKVIHVAVYANLLVSADGSDPVNQGAAAKSGAALAAIRSKISFFETELLNLTSSEIEQFIEDEPGLETYRKYLFDILEQKEHILSPELEEALSALGEVLEAPHNIFSRSKQSDIQFKSVTDSQGKTQPMSEPLYEESYEYSEDTVLRRNAYESFIETLEQYKNTYAAAYQTEITKQVQLSKLRKYDSVTDMLLAPQQATTEMYHNQLDVIQEKLAPHMQKYAKLLKEKLGLEELRFCDLKAPLDPAFNPSTSYEEASETILNALDIMGPEYIEGMKKALSDRWVDRAENVGKASGAFCSSPYGAHPYILVTWADKMRNAFILAHELGHAGHFYLAGKNQTLFNTRPSTYFIEAPSTLNELLLADHLMHANKDNPRMKRWVITQLLGTYYHNFITHLLEGAFQRKVYDLAEKGTPLTADVLCREKRQVLESFWGDTVTFDNGAGLTWMRQQHYYMGLYPYTYSAGLTVSTTMAKRIREEGQPAVDDWLNVLKSGGTKRPLELINDAGIDMSNPKNIEIAVDYVGSLIDKLIESYSE</sequence>